<dbReference type="Gene3D" id="3.20.20.140">
    <property type="entry name" value="Metal-dependent hydrolases"/>
    <property type="match status" value="1"/>
</dbReference>
<keyword evidence="3" id="KW-1185">Reference proteome</keyword>
<dbReference type="PANTHER" id="PTHR42924:SF11">
    <property type="entry name" value="POLYMERASE_HISTIDINOL PHOSPHATASE N-TERMINAL DOMAIN-CONTAINING PROTEIN"/>
    <property type="match status" value="1"/>
</dbReference>
<gene>
    <name evidence="2" type="ORF">E1263_28125</name>
</gene>
<dbReference type="InterPro" id="IPR004013">
    <property type="entry name" value="PHP_dom"/>
</dbReference>
<dbReference type="GO" id="GO:0004534">
    <property type="term" value="F:5'-3' RNA exonuclease activity"/>
    <property type="evidence" value="ECO:0007669"/>
    <property type="project" value="TreeGrafter"/>
</dbReference>
<evidence type="ECO:0000259" key="1">
    <source>
        <dbReference type="SMART" id="SM00481"/>
    </source>
</evidence>
<reference evidence="2 3" key="1">
    <citation type="submission" date="2019-03" db="EMBL/GenBank/DDBJ databases">
        <title>Draft genome sequences of novel Actinobacteria.</title>
        <authorList>
            <person name="Sahin N."/>
            <person name="Ay H."/>
            <person name="Saygin H."/>
        </authorList>
    </citation>
    <scope>NUCLEOTIDE SEQUENCE [LARGE SCALE GENOMIC DNA]</scope>
    <source>
        <strain evidence="2 3">JCM 13523</strain>
    </source>
</reference>
<dbReference type="Pfam" id="PF02811">
    <property type="entry name" value="PHP"/>
    <property type="match status" value="1"/>
</dbReference>
<dbReference type="AlphaFoldDB" id="A0A4R4ZAP0"/>
<dbReference type="InterPro" id="IPR052018">
    <property type="entry name" value="PHP_domain"/>
</dbReference>
<name>A0A4R4ZAP0_9ACTN</name>
<dbReference type="OrthoDB" id="9997at2"/>
<accession>A0A4R4ZAP0</accession>
<dbReference type="SMART" id="SM00481">
    <property type="entry name" value="POLIIIAc"/>
    <property type="match status" value="1"/>
</dbReference>
<dbReference type="InterPro" id="IPR016195">
    <property type="entry name" value="Pol/histidinol_Pase-like"/>
</dbReference>
<dbReference type="PANTHER" id="PTHR42924">
    <property type="entry name" value="EXONUCLEASE"/>
    <property type="match status" value="1"/>
</dbReference>
<feature type="domain" description="Polymerase/histidinol phosphatase N-terminal" evidence="1">
    <location>
        <begin position="62"/>
        <end position="138"/>
    </location>
</feature>
<evidence type="ECO:0000313" key="2">
    <source>
        <dbReference type="EMBL" id="TDD53312.1"/>
    </source>
</evidence>
<dbReference type="GO" id="GO:0035312">
    <property type="term" value="F:5'-3' DNA exonuclease activity"/>
    <property type="evidence" value="ECO:0007669"/>
    <property type="project" value="TreeGrafter"/>
</dbReference>
<dbReference type="InterPro" id="IPR006311">
    <property type="entry name" value="TAT_signal"/>
</dbReference>
<dbReference type="EMBL" id="SMKX01000101">
    <property type="protein sequence ID" value="TDD53312.1"/>
    <property type="molecule type" value="Genomic_DNA"/>
</dbReference>
<dbReference type="CDD" id="cd07432">
    <property type="entry name" value="PHP_HisPPase"/>
    <property type="match status" value="1"/>
</dbReference>
<dbReference type="SUPFAM" id="SSF89550">
    <property type="entry name" value="PHP domain-like"/>
    <property type="match status" value="1"/>
</dbReference>
<evidence type="ECO:0000313" key="3">
    <source>
        <dbReference type="Proteomes" id="UP000295124"/>
    </source>
</evidence>
<sequence>MKGIDEPMSDVPGGSPRRSFLRNAGLTGAGVAAAATLGTPAAAAPLARPGRPRRGGYLWLAGDHHLHSQYSNDAMFRVDDQVQRAIDHGLDWMVITDHGNAAFSSYSVPMLAADVRAARKASLEDILVFLGMEWNVPGAEHATLMLAPGKDEAEFLNQFVSKYDARVTNTRDGTPANEALAIEAIKFLYRGVRDGRIPDALVLANHPCRLGIDSPHELRAWRDAAPGIVLGMEGAPGHQAAGVPAPGMARGRGLYDSAPSTYSFPGLPKEAYRTHGGFDWMTATVGGVWDSLLAEGKPFWITVSSDGHQACGDWVRNPVDPLDQSSYDNTPYDESGRTFMTTGKFPDPIGAGRPVTTYSGFPAGAYSKTWVGATGRGHRPVMDAIRAGRIWACHGDLISGLDVRLRSASTGEEAPLGGRLNVKRGSSVRLSIDIDLTEDGNYAQLHPELARVDLIMGTVTGPVTDPDTMTAPGARVIKSWDVTQTAGTLTLSHTLKIDGPCYFRLRGTDGKRNAPGPYGASVDPAGPVMDVLGNSNPWEDLWFYANPIFVGLRGR</sequence>
<dbReference type="Proteomes" id="UP000295124">
    <property type="component" value="Unassembled WGS sequence"/>
</dbReference>
<organism evidence="2 3">
    <name type="scientific">Kribbella antibiotica</name>
    <dbReference type="NCBI Taxonomy" id="190195"/>
    <lineage>
        <taxon>Bacteria</taxon>
        <taxon>Bacillati</taxon>
        <taxon>Actinomycetota</taxon>
        <taxon>Actinomycetes</taxon>
        <taxon>Propionibacteriales</taxon>
        <taxon>Kribbellaceae</taxon>
        <taxon>Kribbella</taxon>
    </lineage>
</organism>
<comment type="caution">
    <text evidence="2">The sequence shown here is derived from an EMBL/GenBank/DDBJ whole genome shotgun (WGS) entry which is preliminary data.</text>
</comment>
<protein>
    <submittedName>
        <fullName evidence="2">PHP domain-containing protein</fullName>
    </submittedName>
</protein>
<dbReference type="PROSITE" id="PS51318">
    <property type="entry name" value="TAT"/>
    <property type="match status" value="1"/>
</dbReference>
<proteinExistence type="predicted"/>
<dbReference type="InterPro" id="IPR003141">
    <property type="entry name" value="Pol/His_phosphatase_N"/>
</dbReference>